<evidence type="ECO:0000313" key="2">
    <source>
        <dbReference type="EMBL" id="XCN28127.1"/>
    </source>
</evidence>
<name>A0AAU8KXC0_9CAUD</name>
<feature type="region of interest" description="Disordered" evidence="1">
    <location>
        <begin position="1"/>
        <end position="22"/>
    </location>
</feature>
<dbReference type="EMBL" id="PP885733">
    <property type="protein sequence ID" value="XCN28127.1"/>
    <property type="molecule type" value="Genomic_DNA"/>
</dbReference>
<organism evidence="2">
    <name type="scientific">Pantoea phage Survivor</name>
    <dbReference type="NCBI Taxonomy" id="3232176"/>
    <lineage>
        <taxon>Viruses</taxon>
        <taxon>Duplodnaviria</taxon>
        <taxon>Heunggongvirae</taxon>
        <taxon>Uroviricota</taxon>
        <taxon>Caudoviricetes</taxon>
    </lineage>
</organism>
<evidence type="ECO:0000256" key="1">
    <source>
        <dbReference type="SAM" id="MobiDB-lite"/>
    </source>
</evidence>
<feature type="compositionally biased region" description="Basic residues" evidence="1">
    <location>
        <begin position="1"/>
        <end position="11"/>
    </location>
</feature>
<accession>A0AAU8KXC0</accession>
<protein>
    <submittedName>
        <fullName evidence="2">Uncharacterized protein</fullName>
    </submittedName>
</protein>
<sequence length="127" mass="14102">MASKKPAKQNKVKPNLNKPAPKPVVHLDYLRVYHEVLKHEDVLDIELDDIFAATMRVLEDNLAKSKLSKEPDNLAVEILVSKVMEELVDKPVSLEDVAKEMAAELGFAGDDKLIKEAVAAAREVEMA</sequence>
<reference evidence="2" key="1">
    <citation type="submission" date="2024-06" db="EMBL/GenBank/DDBJ databases">
        <authorList>
            <person name="Gannavaram S."/>
            <person name="Nemani S."/>
            <person name="Datta M."/>
            <person name="Picchiottino A."/>
            <person name="Mereddy A."/>
            <person name="Gannavaram N."/>
            <person name="Honeycutt C."/>
            <person name="Tran D."/>
            <person name="Choi K."/>
            <person name="Srinivasan K."/>
            <person name="Johnson A."/>
        </authorList>
    </citation>
    <scope>NUCLEOTIDE SEQUENCE</scope>
</reference>
<proteinExistence type="predicted"/>